<accession>A0A7I9V6Y2</accession>
<evidence type="ECO:0000259" key="7">
    <source>
        <dbReference type="Pfam" id="PF04234"/>
    </source>
</evidence>
<evidence type="ECO:0000256" key="5">
    <source>
        <dbReference type="SAM" id="Phobius"/>
    </source>
</evidence>
<comment type="caution">
    <text evidence="8">The sequence shown here is derived from an EMBL/GenBank/DDBJ whole genome shotgun (WGS) entry which is preliminary data.</text>
</comment>
<dbReference type="AlphaFoldDB" id="A0A7I9V6Y2"/>
<dbReference type="GO" id="GO:0005507">
    <property type="term" value="F:copper ion binding"/>
    <property type="evidence" value="ECO:0007669"/>
    <property type="project" value="InterPro"/>
</dbReference>
<dbReference type="PANTHER" id="PTHR34820:SF4">
    <property type="entry name" value="INNER MEMBRANE PROTEIN YEBZ"/>
    <property type="match status" value="1"/>
</dbReference>
<sequence>MFGFLKRSAVVAAVVAFAALAAGLVAGPAAAHSALTGASPEKGASIETAPDKVTLTFNEDLQPAFATIKVVGPDNHFWQTSEPVIDGRTASVSLSGLGPVGTYQVNYRVTSADGHPVSGQTTFTLTKAGTGTPGEAVPADYQAPEESGHGFPVWGVVLIIAAAVLLIGGVVAFTLIKRRR</sequence>
<evidence type="ECO:0000313" key="8">
    <source>
        <dbReference type="EMBL" id="GEE01135.1"/>
    </source>
</evidence>
<dbReference type="SUPFAM" id="SSF81296">
    <property type="entry name" value="E set domains"/>
    <property type="match status" value="1"/>
</dbReference>
<proteinExistence type="predicted"/>
<dbReference type="Proteomes" id="UP000444960">
    <property type="component" value="Unassembled WGS sequence"/>
</dbReference>
<dbReference type="GO" id="GO:0042597">
    <property type="term" value="C:periplasmic space"/>
    <property type="evidence" value="ECO:0007669"/>
    <property type="project" value="InterPro"/>
</dbReference>
<feature type="signal peptide" evidence="6">
    <location>
        <begin position="1"/>
        <end position="21"/>
    </location>
</feature>
<dbReference type="RefSeq" id="WP_161894968.1">
    <property type="nucleotide sequence ID" value="NZ_BJOV01000003.1"/>
</dbReference>
<evidence type="ECO:0000256" key="2">
    <source>
        <dbReference type="ARBA" id="ARBA00022723"/>
    </source>
</evidence>
<keyword evidence="5" id="KW-0812">Transmembrane</keyword>
<dbReference type="Pfam" id="PF04234">
    <property type="entry name" value="CopC"/>
    <property type="match status" value="1"/>
</dbReference>
<dbReference type="PANTHER" id="PTHR34820">
    <property type="entry name" value="INNER MEMBRANE PROTEIN YEBZ"/>
    <property type="match status" value="1"/>
</dbReference>
<evidence type="ECO:0000256" key="3">
    <source>
        <dbReference type="ARBA" id="ARBA00022729"/>
    </source>
</evidence>
<dbReference type="OrthoDB" id="5242236at2"/>
<keyword evidence="5" id="KW-0472">Membrane</keyword>
<dbReference type="GO" id="GO:0005886">
    <property type="term" value="C:plasma membrane"/>
    <property type="evidence" value="ECO:0007669"/>
    <property type="project" value="TreeGrafter"/>
</dbReference>
<evidence type="ECO:0000256" key="6">
    <source>
        <dbReference type="SAM" id="SignalP"/>
    </source>
</evidence>
<dbReference type="InterPro" id="IPR014755">
    <property type="entry name" value="Cu-Rt/internalin_Ig-like"/>
</dbReference>
<gene>
    <name evidence="8" type="ORF">nbrc107696_15810</name>
</gene>
<evidence type="ECO:0000256" key="1">
    <source>
        <dbReference type="ARBA" id="ARBA00004196"/>
    </source>
</evidence>
<keyword evidence="4" id="KW-0186">Copper</keyword>
<feature type="transmembrane region" description="Helical" evidence="5">
    <location>
        <begin position="151"/>
        <end position="176"/>
    </location>
</feature>
<protein>
    <submittedName>
        <fullName evidence="8">Copper resistance protein C</fullName>
    </submittedName>
</protein>
<dbReference type="GO" id="GO:0046688">
    <property type="term" value="P:response to copper ion"/>
    <property type="evidence" value="ECO:0007669"/>
    <property type="project" value="InterPro"/>
</dbReference>
<feature type="domain" description="CopC" evidence="7">
    <location>
        <begin position="32"/>
        <end position="125"/>
    </location>
</feature>
<reference evidence="9" key="1">
    <citation type="submission" date="2019-06" db="EMBL/GenBank/DDBJ databases">
        <title>Gordonia isolated from sludge of a wastewater treatment plant.</title>
        <authorList>
            <person name="Tamura T."/>
            <person name="Aoyama K."/>
            <person name="Kang Y."/>
            <person name="Saito S."/>
            <person name="Akiyama N."/>
            <person name="Yazawa K."/>
            <person name="Gonoi T."/>
            <person name="Mikami Y."/>
        </authorList>
    </citation>
    <scope>NUCLEOTIDE SEQUENCE [LARGE SCALE GENOMIC DNA]</scope>
    <source>
        <strain evidence="9">NBRC 107696</strain>
    </source>
</reference>
<name>A0A7I9V6Y2_9ACTN</name>
<dbReference type="Gene3D" id="2.60.40.1220">
    <property type="match status" value="1"/>
</dbReference>
<feature type="chain" id="PRO_5039387726" evidence="6">
    <location>
        <begin position="22"/>
        <end position="180"/>
    </location>
</feature>
<keyword evidence="9" id="KW-1185">Reference proteome</keyword>
<evidence type="ECO:0000256" key="4">
    <source>
        <dbReference type="ARBA" id="ARBA00023008"/>
    </source>
</evidence>
<dbReference type="GO" id="GO:0030313">
    <property type="term" value="C:cell envelope"/>
    <property type="evidence" value="ECO:0007669"/>
    <property type="project" value="UniProtKB-SubCell"/>
</dbReference>
<dbReference type="EMBL" id="BJOV01000003">
    <property type="protein sequence ID" value="GEE01135.1"/>
    <property type="molecule type" value="Genomic_DNA"/>
</dbReference>
<dbReference type="InterPro" id="IPR007348">
    <property type="entry name" value="CopC_dom"/>
</dbReference>
<organism evidence="8 9">
    <name type="scientific">Gordonia spumicola</name>
    <dbReference type="NCBI Taxonomy" id="589161"/>
    <lineage>
        <taxon>Bacteria</taxon>
        <taxon>Bacillati</taxon>
        <taxon>Actinomycetota</taxon>
        <taxon>Actinomycetes</taxon>
        <taxon>Mycobacteriales</taxon>
        <taxon>Gordoniaceae</taxon>
        <taxon>Gordonia</taxon>
    </lineage>
</organism>
<dbReference type="GO" id="GO:0006825">
    <property type="term" value="P:copper ion transport"/>
    <property type="evidence" value="ECO:0007669"/>
    <property type="project" value="InterPro"/>
</dbReference>
<keyword evidence="2" id="KW-0479">Metal-binding</keyword>
<dbReference type="InterPro" id="IPR014756">
    <property type="entry name" value="Ig_E-set"/>
</dbReference>
<dbReference type="InterPro" id="IPR032694">
    <property type="entry name" value="CopC/D"/>
</dbReference>
<keyword evidence="3 6" id="KW-0732">Signal</keyword>
<comment type="subcellular location">
    <subcellularLocation>
        <location evidence="1">Cell envelope</location>
    </subcellularLocation>
</comment>
<evidence type="ECO:0000313" key="9">
    <source>
        <dbReference type="Proteomes" id="UP000444960"/>
    </source>
</evidence>
<keyword evidence="5" id="KW-1133">Transmembrane helix</keyword>